<comment type="function">
    <text evidence="7">Binds the 23S rRNA.</text>
</comment>
<keyword evidence="7" id="KW-0479">Metal-binding</keyword>
<dbReference type="GO" id="GO:0006412">
    <property type="term" value="P:translation"/>
    <property type="evidence" value="ECO:0007669"/>
    <property type="project" value="UniProtKB-UniRule"/>
</dbReference>
<comment type="caution">
    <text evidence="9">The sequence shown here is derived from an EMBL/GenBank/DDBJ whole genome shotgun (WGS) entry which is preliminary data.</text>
</comment>
<dbReference type="PRINTS" id="PR01249">
    <property type="entry name" value="RIBOSOMALL31"/>
</dbReference>
<dbReference type="InterPro" id="IPR034704">
    <property type="entry name" value="Ribosomal_bL28/bL31-like_sf"/>
</dbReference>
<evidence type="ECO:0000313" key="9">
    <source>
        <dbReference type="EMBL" id="PVZ14745.1"/>
    </source>
</evidence>
<evidence type="ECO:0000256" key="8">
    <source>
        <dbReference type="SAM" id="MobiDB-lite"/>
    </source>
</evidence>
<comment type="cofactor">
    <cofactor evidence="7">
        <name>Zn(2+)</name>
        <dbReference type="ChEBI" id="CHEBI:29105"/>
    </cofactor>
    <text evidence="7">Binds 1 zinc ion per subunit.</text>
</comment>
<feature type="binding site" evidence="7">
    <location>
        <position position="55"/>
    </location>
    <ligand>
        <name>Zn(2+)</name>
        <dbReference type="ChEBI" id="CHEBI:29105"/>
    </ligand>
</feature>
<dbReference type="GO" id="GO:1990904">
    <property type="term" value="C:ribonucleoprotein complex"/>
    <property type="evidence" value="ECO:0007669"/>
    <property type="project" value="UniProtKB-KW"/>
</dbReference>
<dbReference type="GO" id="GO:0003735">
    <property type="term" value="F:structural constituent of ribosome"/>
    <property type="evidence" value="ECO:0007669"/>
    <property type="project" value="InterPro"/>
</dbReference>
<name>A0A2U1FRE5_9PSEU</name>
<keyword evidence="2 7" id="KW-0699">rRNA-binding</keyword>
<dbReference type="PROSITE" id="PS01143">
    <property type="entry name" value="RIBOSOMAL_L31"/>
    <property type="match status" value="1"/>
</dbReference>
<comment type="similarity">
    <text evidence="1 7">Belongs to the bacterial ribosomal protein bL31 family. Type A subfamily.</text>
</comment>
<evidence type="ECO:0000256" key="1">
    <source>
        <dbReference type="ARBA" id="ARBA00009296"/>
    </source>
</evidence>
<feature type="region of interest" description="Disordered" evidence="8">
    <location>
        <begin position="1"/>
        <end position="43"/>
    </location>
</feature>
<accession>A0A2U1FRE5</accession>
<comment type="subunit">
    <text evidence="7">Part of the 50S ribosomal subunit.</text>
</comment>
<dbReference type="PANTHER" id="PTHR33280">
    <property type="entry name" value="50S RIBOSOMAL PROTEIN L31, CHLOROPLASTIC"/>
    <property type="match status" value="1"/>
</dbReference>
<evidence type="ECO:0000256" key="4">
    <source>
        <dbReference type="ARBA" id="ARBA00022980"/>
    </source>
</evidence>
<feature type="binding site" evidence="7">
    <location>
        <position position="53"/>
    </location>
    <ligand>
        <name>Zn(2+)</name>
        <dbReference type="ChEBI" id="CHEBI:29105"/>
    </ligand>
</feature>
<dbReference type="Proteomes" id="UP000245639">
    <property type="component" value="Unassembled WGS sequence"/>
</dbReference>
<dbReference type="NCBIfam" id="TIGR00105">
    <property type="entry name" value="L31"/>
    <property type="match status" value="1"/>
</dbReference>
<dbReference type="InterPro" id="IPR027491">
    <property type="entry name" value="Ribosomal_bL31_A"/>
</dbReference>
<dbReference type="EMBL" id="QEKW01000001">
    <property type="protein sequence ID" value="PVZ14745.1"/>
    <property type="molecule type" value="Genomic_DNA"/>
</dbReference>
<feature type="binding site" evidence="7">
    <location>
        <position position="75"/>
    </location>
    <ligand>
        <name>Zn(2+)</name>
        <dbReference type="ChEBI" id="CHEBI:29105"/>
    </ligand>
</feature>
<evidence type="ECO:0000313" key="10">
    <source>
        <dbReference type="Proteomes" id="UP000245639"/>
    </source>
</evidence>
<dbReference type="NCBIfam" id="NF000612">
    <property type="entry name" value="PRK00019.1"/>
    <property type="match status" value="1"/>
</dbReference>
<dbReference type="InterPro" id="IPR002150">
    <property type="entry name" value="Ribosomal_bL31"/>
</dbReference>
<dbReference type="PANTHER" id="PTHR33280:SF1">
    <property type="entry name" value="LARGE RIBOSOMAL SUBUNIT PROTEIN BL31C"/>
    <property type="match status" value="1"/>
</dbReference>
<evidence type="ECO:0000256" key="3">
    <source>
        <dbReference type="ARBA" id="ARBA00022884"/>
    </source>
</evidence>
<feature type="compositionally biased region" description="Polar residues" evidence="8">
    <location>
        <begin position="1"/>
        <end position="12"/>
    </location>
</feature>
<keyword evidence="5 7" id="KW-0687">Ribonucleoprotein</keyword>
<keyword evidence="4 7" id="KW-0689">Ribosomal protein</keyword>
<dbReference type="Pfam" id="PF01197">
    <property type="entry name" value="Ribosomal_L31"/>
    <property type="match status" value="1"/>
</dbReference>
<keyword evidence="3 7" id="KW-0694">RNA-binding</keyword>
<feature type="binding site" evidence="7">
    <location>
        <position position="78"/>
    </location>
    <ligand>
        <name>Zn(2+)</name>
        <dbReference type="ChEBI" id="CHEBI:29105"/>
    </ligand>
</feature>
<dbReference type="GO" id="GO:0046872">
    <property type="term" value="F:metal ion binding"/>
    <property type="evidence" value="ECO:0007669"/>
    <property type="project" value="UniProtKB-KW"/>
</dbReference>
<reference evidence="9 10" key="1">
    <citation type="submission" date="2018-04" db="EMBL/GenBank/DDBJ databases">
        <title>Genomic Encyclopedia of Type Strains, Phase IV (KMG-IV): sequencing the most valuable type-strain genomes for metagenomic binning, comparative biology and taxonomic classification.</title>
        <authorList>
            <person name="Goeker M."/>
        </authorList>
    </citation>
    <scope>NUCLEOTIDE SEQUENCE [LARGE SCALE GENOMIC DNA]</scope>
    <source>
        <strain evidence="9 10">DSM 45771</strain>
    </source>
</reference>
<dbReference type="Gene3D" id="4.10.830.30">
    <property type="entry name" value="Ribosomal protein L31"/>
    <property type="match status" value="1"/>
</dbReference>
<dbReference type="GO" id="GO:0019843">
    <property type="term" value="F:rRNA binding"/>
    <property type="evidence" value="ECO:0007669"/>
    <property type="project" value="UniProtKB-KW"/>
</dbReference>
<evidence type="ECO:0000256" key="2">
    <source>
        <dbReference type="ARBA" id="ARBA00022730"/>
    </source>
</evidence>
<protein>
    <recommendedName>
        <fullName evidence="6 7">Large ribosomal subunit protein bL31</fullName>
    </recommendedName>
</protein>
<proteinExistence type="inferred from homology"/>
<sequence length="109" mass="11904">MTSGRSCENGPQTRFRFTPSGIGRGDPATTRREDPDSVKSGIHPEYVETQVLCSCGNSFTTRSAKPGGNITVEICSACHPFYTGKQRIMDTGGRVARFEARYGKRAGRK</sequence>
<keyword evidence="10" id="KW-1185">Reference proteome</keyword>
<evidence type="ECO:0000256" key="6">
    <source>
        <dbReference type="ARBA" id="ARBA00035687"/>
    </source>
</evidence>
<dbReference type="NCBIfam" id="NF001809">
    <property type="entry name" value="PRK00528.1"/>
    <property type="match status" value="1"/>
</dbReference>
<dbReference type="SUPFAM" id="SSF143800">
    <property type="entry name" value="L28p-like"/>
    <property type="match status" value="1"/>
</dbReference>
<gene>
    <name evidence="7" type="primary">rpmE</name>
    <name evidence="9" type="ORF">C8D89_101612</name>
</gene>
<dbReference type="GO" id="GO:0005840">
    <property type="term" value="C:ribosome"/>
    <property type="evidence" value="ECO:0007669"/>
    <property type="project" value="UniProtKB-KW"/>
</dbReference>
<evidence type="ECO:0000256" key="7">
    <source>
        <dbReference type="HAMAP-Rule" id="MF_00501"/>
    </source>
</evidence>
<dbReference type="HAMAP" id="MF_00501">
    <property type="entry name" value="Ribosomal_bL31_1"/>
    <property type="match status" value="1"/>
</dbReference>
<evidence type="ECO:0000256" key="5">
    <source>
        <dbReference type="ARBA" id="ARBA00023274"/>
    </source>
</evidence>
<organism evidence="9 10">
    <name type="scientific">Actinomycetospora cinnamomea</name>
    <dbReference type="NCBI Taxonomy" id="663609"/>
    <lineage>
        <taxon>Bacteria</taxon>
        <taxon>Bacillati</taxon>
        <taxon>Actinomycetota</taxon>
        <taxon>Actinomycetes</taxon>
        <taxon>Pseudonocardiales</taxon>
        <taxon>Pseudonocardiaceae</taxon>
        <taxon>Actinomycetospora</taxon>
    </lineage>
</organism>
<dbReference type="AlphaFoldDB" id="A0A2U1FRE5"/>
<dbReference type="InterPro" id="IPR042105">
    <property type="entry name" value="Ribosomal_bL31_sf"/>
</dbReference>
<keyword evidence="7" id="KW-0862">Zinc</keyword>